<dbReference type="EMBL" id="LAZR01011535">
    <property type="protein sequence ID" value="KKM61180.1"/>
    <property type="molecule type" value="Genomic_DNA"/>
</dbReference>
<evidence type="ECO:0000313" key="2">
    <source>
        <dbReference type="EMBL" id="KKM61180.1"/>
    </source>
</evidence>
<comment type="caution">
    <text evidence="2">The sequence shown here is derived from an EMBL/GenBank/DDBJ whole genome shotgun (WGS) entry which is preliminary data.</text>
</comment>
<feature type="non-terminal residue" evidence="2">
    <location>
        <position position="1"/>
    </location>
</feature>
<dbReference type="AlphaFoldDB" id="A0A0F9LAR3"/>
<sequence>GEITMVPNAMRRVDFDSPSTDGHRVTYSAKQKYYRGLLVHYTNTGGDTGEATANGSTTSLTTTTAGLIEGRLVNCIILFTEGQNTGAWRRISANTTTSISWSGSDPLAYITSTGDDYEIRDTVRVMLSPEEPKYKYATARGSGQRSSAGSGAGSSKEFSLLEFAGNNGKWPADQKGMLLRRSDAHGNMETYAFDTSLPGGRNGSVTTSQGWQVIYDYIDDAPNSGRIRSILASKTVGGPAFMGEVNVLHDDVTYDDDCGTAGDLLMVHSCEDLSGNGSATSKDGSTPKSRLNDTEASYDDDVLIGDKLVMIDGENAGQIRTVTDNGDEWIVVGTDFDYDIDDGDSYMVVRGEIKTTVYRYYRDGDDDGVDNQLKMVLEPDAVQAIIDDGGSVVDAEDILHLADDAVITGSKTLEEYASRSFKYYTGNLITDDVITGTPWGGNDDLDEMYLGDSDASDFNETGFVKSETISGRCGSCGGSGAVGITRTYYYMDQHGGPDATNPAPTHDKVVRVVVEDTVDSSSNPAHRKIFGLNKSGVALREVLAIDPPPATPKYWCKSRLVGADPETPNQVNQTLQRRMPSAHVSVTTHAKIAQFLDPTTGDDPTNDEDTLEDSTGLIYVYGLDVNGRRTETKVGKGETGADTPYFVSARTYGNGTASNQPSHLPVETYAYTSNTEQTKGNGILTTISYIFWDGSDPTEGECRQIKIKTINYPKVPTSENGRGDGGGDPQITRAEYYDSKGRLRLTKDGEGNVDYYAYDVKTGGLAYTVVDIKTDGAPTAATSPPGGAYTPWSDVSGDLVSEGYYDFSNTDGGNLAETTYVYDDLGRRTRVVDPAGVITYTVYGDNQTLVFPAWKADGANSVSLLPIQVTETNCDGEISTTYTVDPDRRHLNGSNEPDGLADGTTTSHYFTRTVYNHNDNGQLTSVDRYWDCDVSTSKLTTSYTYYDDGLQKKVTAPDGTVTETLYDALGRVKETKRGTAGNEQTVSKKYYDGATSATLVEGDGNVTRVEVFSGSATYTTDYVYDYRNRQTKVRGSDSVAVVKTLDGLGRTTTAIIYANTTFASGDVGNATNANRRAKTEIAYNQRGQLYKTVVYEVDPSTGTPGDSLTAEHWYDDDGRRIKTQGPNTFDEGIDTYYVFSKYVYDAAGRLTDTYLAYDDETGYAAADDMDPADHGHKIPWRSRTHSFSGAERPAGRPVYRHSSR</sequence>
<proteinExistence type="predicted"/>
<protein>
    <submittedName>
        <fullName evidence="2">Uncharacterized protein</fullName>
    </submittedName>
</protein>
<feature type="compositionally biased region" description="Polar residues" evidence="1">
    <location>
        <begin position="275"/>
        <end position="289"/>
    </location>
</feature>
<organism evidence="2">
    <name type="scientific">marine sediment metagenome</name>
    <dbReference type="NCBI Taxonomy" id="412755"/>
    <lineage>
        <taxon>unclassified sequences</taxon>
        <taxon>metagenomes</taxon>
        <taxon>ecological metagenomes</taxon>
    </lineage>
</organism>
<name>A0A0F9LAR3_9ZZZZ</name>
<feature type="region of interest" description="Disordered" evidence="1">
    <location>
        <begin position="275"/>
        <end position="294"/>
    </location>
</feature>
<gene>
    <name evidence="2" type="ORF">LCGC14_1534300</name>
</gene>
<feature type="non-terminal residue" evidence="2">
    <location>
        <position position="1204"/>
    </location>
</feature>
<evidence type="ECO:0000256" key="1">
    <source>
        <dbReference type="SAM" id="MobiDB-lite"/>
    </source>
</evidence>
<reference evidence="2" key="1">
    <citation type="journal article" date="2015" name="Nature">
        <title>Complex archaea that bridge the gap between prokaryotes and eukaryotes.</title>
        <authorList>
            <person name="Spang A."/>
            <person name="Saw J.H."/>
            <person name="Jorgensen S.L."/>
            <person name="Zaremba-Niedzwiedzka K."/>
            <person name="Martijn J."/>
            <person name="Lind A.E."/>
            <person name="van Eijk R."/>
            <person name="Schleper C."/>
            <person name="Guy L."/>
            <person name="Ettema T.J."/>
        </authorList>
    </citation>
    <scope>NUCLEOTIDE SEQUENCE</scope>
</reference>
<dbReference type="Gene3D" id="2.180.10.10">
    <property type="entry name" value="RHS repeat-associated core"/>
    <property type="match status" value="1"/>
</dbReference>
<accession>A0A0F9LAR3</accession>
<feature type="region of interest" description="Disordered" evidence="1">
    <location>
        <begin position="1166"/>
        <end position="1204"/>
    </location>
</feature>